<accession>A0A812UPN0</accession>
<keyword evidence="1" id="KW-0732">Signal</keyword>
<dbReference type="PROSITE" id="PS51257">
    <property type="entry name" value="PROKAR_LIPOPROTEIN"/>
    <property type="match status" value="1"/>
</dbReference>
<dbReference type="EMBL" id="CAJNIZ010037713">
    <property type="protein sequence ID" value="CAE7572699.1"/>
    <property type="molecule type" value="Genomic_DNA"/>
</dbReference>
<evidence type="ECO:0000313" key="3">
    <source>
        <dbReference type="Proteomes" id="UP000649617"/>
    </source>
</evidence>
<protein>
    <submittedName>
        <fullName evidence="2">FH14 protein</fullName>
    </submittedName>
</protein>
<feature type="chain" id="PRO_5032395578" evidence="1">
    <location>
        <begin position="32"/>
        <end position="193"/>
    </location>
</feature>
<comment type="caution">
    <text evidence="2">The sequence shown here is derived from an EMBL/GenBank/DDBJ whole genome shotgun (WGS) entry which is preliminary data.</text>
</comment>
<feature type="signal peptide" evidence="1">
    <location>
        <begin position="1"/>
        <end position="31"/>
    </location>
</feature>
<reference evidence="2" key="1">
    <citation type="submission" date="2021-02" db="EMBL/GenBank/DDBJ databases">
        <authorList>
            <person name="Dougan E. K."/>
            <person name="Rhodes N."/>
            <person name="Thang M."/>
            <person name="Chan C."/>
        </authorList>
    </citation>
    <scope>NUCLEOTIDE SEQUENCE</scope>
</reference>
<keyword evidence="3" id="KW-1185">Reference proteome</keyword>
<dbReference type="AlphaFoldDB" id="A0A812UPN0"/>
<feature type="non-terminal residue" evidence="2">
    <location>
        <position position="193"/>
    </location>
</feature>
<organism evidence="2 3">
    <name type="scientific">Symbiodinium pilosum</name>
    <name type="common">Dinoflagellate</name>
    <dbReference type="NCBI Taxonomy" id="2952"/>
    <lineage>
        <taxon>Eukaryota</taxon>
        <taxon>Sar</taxon>
        <taxon>Alveolata</taxon>
        <taxon>Dinophyceae</taxon>
        <taxon>Suessiales</taxon>
        <taxon>Symbiodiniaceae</taxon>
        <taxon>Symbiodinium</taxon>
    </lineage>
</organism>
<gene>
    <name evidence="2" type="primary">FH14</name>
    <name evidence="2" type="ORF">SPIL2461_LOCUS15427</name>
</gene>
<proteinExistence type="predicted"/>
<name>A0A812UPN0_SYMPI</name>
<dbReference type="Proteomes" id="UP000649617">
    <property type="component" value="Unassembled WGS sequence"/>
</dbReference>
<evidence type="ECO:0000256" key="1">
    <source>
        <dbReference type="SAM" id="SignalP"/>
    </source>
</evidence>
<sequence>MAKNRAAPSVLLSAAAASVACWLLLVTVGDAFVSPAPTNVRATASWQGMQPAATTAGPNTFASPPDQKLSLFKTAASAALLCLAASRLIKGRSQKSPVVRRAVITLNAGTATSPEKPMVNLPQFDEPAATVDTLVDAIVDTQVDQRITNMPELFSLDPELPSLTVIPDTQTSATWATADTATTTSVTVSCLCG</sequence>
<evidence type="ECO:0000313" key="2">
    <source>
        <dbReference type="EMBL" id="CAE7572699.1"/>
    </source>
</evidence>